<dbReference type="CDD" id="cd07016">
    <property type="entry name" value="S14_ClpP_1"/>
    <property type="match status" value="1"/>
</dbReference>
<dbReference type="PANTHER" id="PTHR10381">
    <property type="entry name" value="ATP-DEPENDENT CLP PROTEASE PROTEOLYTIC SUBUNIT"/>
    <property type="match status" value="1"/>
</dbReference>
<dbReference type="Proteomes" id="UP000262699">
    <property type="component" value="Unassembled WGS sequence"/>
</dbReference>
<dbReference type="GO" id="GO:0009368">
    <property type="term" value="C:endopeptidase Clp complex"/>
    <property type="evidence" value="ECO:0007669"/>
    <property type="project" value="TreeGrafter"/>
</dbReference>
<comment type="similarity">
    <text evidence="1 6">Belongs to the peptidase S14 family.</text>
</comment>
<dbReference type="NCBIfam" id="NF045542">
    <property type="entry name" value="Clp_rel_HeadMat"/>
    <property type="match status" value="1"/>
</dbReference>
<dbReference type="GO" id="GO:0004176">
    <property type="term" value="F:ATP-dependent peptidase activity"/>
    <property type="evidence" value="ECO:0007669"/>
    <property type="project" value="InterPro"/>
</dbReference>
<evidence type="ECO:0000313" key="8">
    <source>
        <dbReference type="Proteomes" id="UP000262699"/>
    </source>
</evidence>
<dbReference type="InterPro" id="IPR029045">
    <property type="entry name" value="ClpP/crotonase-like_dom_sf"/>
</dbReference>
<comment type="caution">
    <text evidence="7">The sequence shown here is derived from an EMBL/GenBank/DDBJ whole genome shotgun (WGS) entry which is preliminary data.</text>
</comment>
<name>A0A3D0W9I9_9SPHN</name>
<gene>
    <name evidence="7" type="ORF">DEP91_04340</name>
</gene>
<keyword evidence="2" id="KW-0963">Cytoplasm</keyword>
<organism evidence="7 8">
    <name type="scientific">Sphingomonas bacterium</name>
    <dbReference type="NCBI Taxonomy" id="1895847"/>
    <lineage>
        <taxon>Bacteria</taxon>
        <taxon>Pseudomonadati</taxon>
        <taxon>Pseudomonadota</taxon>
        <taxon>Alphaproteobacteria</taxon>
        <taxon>Sphingomonadales</taxon>
        <taxon>Sphingomonadaceae</taxon>
        <taxon>Sphingomonas</taxon>
    </lineage>
</organism>
<dbReference type="AlphaFoldDB" id="A0A3D0W9I9"/>
<dbReference type="SUPFAM" id="SSF52096">
    <property type="entry name" value="ClpP/crotonase"/>
    <property type="match status" value="1"/>
</dbReference>
<evidence type="ECO:0000256" key="2">
    <source>
        <dbReference type="ARBA" id="ARBA00022490"/>
    </source>
</evidence>
<dbReference type="GO" id="GO:0004252">
    <property type="term" value="F:serine-type endopeptidase activity"/>
    <property type="evidence" value="ECO:0007669"/>
    <property type="project" value="InterPro"/>
</dbReference>
<dbReference type="NCBIfam" id="NF045540">
    <property type="entry name" value="scaf_prot_MCP1"/>
    <property type="match status" value="1"/>
</dbReference>
<evidence type="ECO:0000256" key="4">
    <source>
        <dbReference type="ARBA" id="ARBA00022801"/>
    </source>
</evidence>
<dbReference type="InterPro" id="IPR023562">
    <property type="entry name" value="ClpP/TepA"/>
</dbReference>
<dbReference type="PRINTS" id="PR00127">
    <property type="entry name" value="CLPPROTEASEP"/>
</dbReference>
<keyword evidence="5" id="KW-0720">Serine protease</keyword>
<evidence type="ECO:0000256" key="3">
    <source>
        <dbReference type="ARBA" id="ARBA00022670"/>
    </source>
</evidence>
<sequence length="729" mass="78026">MTEILIYGIVGDSWDGLDANTLVPMLSDGDDDLDIRINSPGGYVMEGLAIYNAIIREQKKGRKVTTHIDGLAASMASVLAMAGETIVMADNALVMIHNPWDCACGDANELRRAADKLDRLRDQIVGIYSGRTGLAADELIPMLDAETWLTAEQALEQNFITEITGASTASASNVQPFGFKHAPDSPLITAMAMARAPRSAAAATQRPQETMMDLYKTRAALVAAIAKFQAEGGTQAEIDKISKSAVALDARDALPATGPLAWIAPVATTTETSVNAISQADVTSAITSERNRAATIRALAGKHGLPQAFIDDLVDTGVALDVAREKILDKLAEQGDAQNVGHRAPMRVTVDERDKFREGAVNWILVKAGVNKLVEKAAMQAGKSATEARVDPGEFAGMRNADLAREALENMGVNTRGMRDPDAIVRTAITPQASVITQTTSDFPVLFEQAIHRTLQAAYATTPDTWSRFAGTGTVTDFRAHSRYLRGSFGALDNVNEAGEFKNKPIPDLAKETIKATTKGNIINLSRQAIVNDDMEVFSGLAVDLGRAAKLTIEIDVYALLNSNPTMNDGVALFHANHGNLAQAGAAPSVAAFDAIRVAMATQKDLSGNEFLDIRPSILVLPIGLGGAARVVNQSQYDPDAVNKLQRPNIVNGMFEDIVDTPRLAGTAYYAFADPNVAPAIEVVFLNGVTEPFTDSQDGWRVDGVEWKVRHDYGVGAVNWRSGYKQPGA</sequence>
<evidence type="ECO:0000313" key="7">
    <source>
        <dbReference type="EMBL" id="HCB75391.1"/>
    </source>
</evidence>
<evidence type="ECO:0000256" key="6">
    <source>
        <dbReference type="RuleBase" id="RU003567"/>
    </source>
</evidence>
<dbReference type="GO" id="GO:0006515">
    <property type="term" value="P:protein quality control for misfolded or incompletely synthesized proteins"/>
    <property type="evidence" value="ECO:0007669"/>
    <property type="project" value="TreeGrafter"/>
</dbReference>
<dbReference type="Pfam" id="PF25209">
    <property type="entry name" value="Phage_capsid_4"/>
    <property type="match status" value="1"/>
</dbReference>
<reference evidence="7 8" key="1">
    <citation type="journal article" date="2018" name="Nat. Biotechnol.">
        <title>A standardized bacterial taxonomy based on genome phylogeny substantially revises the tree of life.</title>
        <authorList>
            <person name="Parks D.H."/>
            <person name="Chuvochina M."/>
            <person name="Waite D.W."/>
            <person name="Rinke C."/>
            <person name="Skarshewski A."/>
            <person name="Chaumeil P.A."/>
            <person name="Hugenholtz P."/>
        </authorList>
    </citation>
    <scope>NUCLEOTIDE SEQUENCE [LARGE SCALE GENOMIC DNA]</scope>
    <source>
        <strain evidence="7">UBA9015</strain>
    </source>
</reference>
<dbReference type="Gene3D" id="3.90.226.10">
    <property type="entry name" value="2-enoyl-CoA Hydratase, Chain A, domain 1"/>
    <property type="match status" value="1"/>
</dbReference>
<dbReference type="PANTHER" id="PTHR10381:SF70">
    <property type="entry name" value="ATP-DEPENDENT CLP PROTEASE PROTEOLYTIC SUBUNIT"/>
    <property type="match status" value="1"/>
</dbReference>
<keyword evidence="4" id="KW-0378">Hydrolase</keyword>
<accession>A0A3D0W9I9</accession>
<proteinExistence type="inferred from homology"/>
<evidence type="ECO:0000256" key="1">
    <source>
        <dbReference type="ARBA" id="ARBA00007039"/>
    </source>
</evidence>
<dbReference type="InterPro" id="IPR001907">
    <property type="entry name" value="ClpP"/>
</dbReference>
<dbReference type="Pfam" id="PF00574">
    <property type="entry name" value="CLP_protease"/>
    <property type="match status" value="1"/>
</dbReference>
<keyword evidence="3" id="KW-0645">Protease</keyword>
<protein>
    <recommendedName>
        <fullName evidence="6">ATP-dependent Clp protease proteolytic subunit</fullName>
    </recommendedName>
</protein>
<evidence type="ECO:0000256" key="5">
    <source>
        <dbReference type="ARBA" id="ARBA00022825"/>
    </source>
</evidence>
<dbReference type="GO" id="GO:0051117">
    <property type="term" value="F:ATPase binding"/>
    <property type="evidence" value="ECO:0007669"/>
    <property type="project" value="TreeGrafter"/>
</dbReference>
<dbReference type="EMBL" id="DOYJ01000125">
    <property type="protein sequence ID" value="HCB75391.1"/>
    <property type="molecule type" value="Genomic_DNA"/>
</dbReference>